<dbReference type="Proteomes" id="UP001238523">
    <property type="component" value="Chromosome"/>
</dbReference>
<organism evidence="1 2">
    <name type="scientific">Aequorivita marisscotiae</name>
    <dbReference type="NCBI Taxonomy" id="3040348"/>
    <lineage>
        <taxon>Bacteria</taxon>
        <taxon>Pseudomonadati</taxon>
        <taxon>Bacteroidota</taxon>
        <taxon>Flavobacteriia</taxon>
        <taxon>Flavobacteriales</taxon>
        <taxon>Flavobacteriaceae</taxon>
        <taxon>Aequorivita</taxon>
    </lineage>
</organism>
<evidence type="ECO:0000313" key="1">
    <source>
        <dbReference type="EMBL" id="WGF93927.1"/>
    </source>
</evidence>
<keyword evidence="2" id="KW-1185">Reference proteome</keyword>
<dbReference type="Pfam" id="PF13585">
    <property type="entry name" value="CHU_C"/>
    <property type="match status" value="1"/>
</dbReference>
<reference evidence="1 2" key="1">
    <citation type="submission" date="2023-04" db="EMBL/GenBank/DDBJ databases">
        <title>Taxonomic identification of the Arctic strain Aequorivita sp. nov. and transcriptomic analysis in response to temperature stress.</title>
        <authorList>
            <person name="Liu W."/>
            <person name="Cong B."/>
            <person name="Lin J."/>
        </authorList>
    </citation>
    <scope>NUCLEOTIDE SEQUENCE [LARGE SCALE GENOMIC DNA]</scope>
    <source>
        <strain evidence="1 2">Ant34-E75</strain>
    </source>
</reference>
<gene>
    <name evidence="1" type="ORF">QCQ61_06990</name>
</gene>
<proteinExistence type="predicted"/>
<dbReference type="RefSeq" id="WP_279450058.1">
    <property type="nucleotide sequence ID" value="NZ_CP122379.1"/>
</dbReference>
<dbReference type="EMBL" id="CP122379">
    <property type="protein sequence ID" value="WGF93927.1"/>
    <property type="molecule type" value="Genomic_DNA"/>
</dbReference>
<name>A0ABY8L1T1_9FLAO</name>
<dbReference type="InterPro" id="IPR026341">
    <property type="entry name" value="T9SS_type_B"/>
</dbReference>
<accession>A0ABY8L1T1</accession>
<dbReference type="InterPro" id="IPR013783">
    <property type="entry name" value="Ig-like_fold"/>
</dbReference>
<evidence type="ECO:0000313" key="2">
    <source>
        <dbReference type="Proteomes" id="UP001238523"/>
    </source>
</evidence>
<sequence length="2927" mass="315188">MKKNYSPSILYFIFLVFMLPLSGFAQGPGSLFVNAGADVVVDCTTGCTDLTATFLETFDTSGSTYTVSSIPFVPPFPFNGLANPLNPDIDDAWSPVDNLPFDFCFFGNTETQFQIGSNGVVRFDVDPGDTGGGSNAWSFDANIPNNFEEALGEANILLPVHDMDPTESNSEEIGYEVIGAYPNRVLVVSYYEVPMYSFSCNNLLATQMAVFYEFSNVIEMYVLNKPSCPSWNDGNAAMGIQNNAGTIGYVPPGRNTSDSPWTTTDEAWQFSPSGTPTYVFEWLDPAGNVISTNPTINVCPSGTEIYTARVTYTNSCNGDVVVLEDEVEVSLQANFTVDLGPDVETCNGGSVVLDADTGIPTVTYEWFLNGVLIPGATNPTYTVNAPNSGTYTVEATDNGCTVADSVDINFYEQPVIANQPQDLAICDDGTTPPIFDLTQNDNVVRGGQNPLFNITYHHSQLDAINDANEIVPANAYLLVGTSEIIWVRIEDQSGTCFAIDFFEIFYSSATATQPASPHRVCDIGLDGAEDLNLNNVFDAVILGTQDPTEFTVTYHDNPADAIAGINALPQPYTVTGSVFIFARVTNNTSSGCFATTQFNLILTPQPTANPPVDLYQCDDGTTAGVFNLTDNDANILGAQDPAQFTIKYYQSYQDSFDDTNEILGGVHIIVPPSPQTIYARIEDNSGSCFDLTDFEIYFSRAIAGLVPATASYCDSDGDGGEFVDLATEFNSLVLDGEPSSRYNITYHGSQADADNDANPHPNPYFVTAPGETVYIRLENRHDASCFDTRRSIDLIIDTPPTVNAAPENLVECDVNNDGFAAFDLTQQDLVITLGDPTLTVTYHGTLLDAQNGVLPLPNPYVNDQIYLDAPITDPLDPNYGTGGVWARVSSSTNSCTVVVPFALEVRFSPVGTEPAEPLRLCDDATADGFTFFDLTVVAAEVLGTLDPSGFDLYYYESLLDATIAGDNAMDAPDFSQAIPDPTNFLNSTNPQDIYILIVGNGTGTIPPNPNISEGCYDIVTLTLIVDPRPADLGPFEMALCDDELQGSTPTDEISTFDLTSQDILVSGGDPTITVEWFLNPADEAAGIPIPNPTTFQNTATPQTVIGRATSEFGCSTLVTLTLTVLPNPNPNTAPDPLELCDDDDDGIVGGWDLTLADSDIIAGEPDVSVTYYEDMGDAIAGIPGTEITMPYTNIIPFVQTVYARVEKNVPPSTVGCFTVVELELHVIDLPDMPLMPPFADPFIGCDESGSGTAIFDLTLQDDGVLGTQNAADFLPIRYYELEADADAGNANFIPNPATYISGGGTTIWVRLESRITGCARVTPFELELELFPTIGAGNDLSKCDDEINGSTPTDGLSTFDLTVNTPLITLGDPGLDIFYYASAADQVNNNPIANPAAYQNVISPQQEIFVTVYSENGCRATGSFFIIVEPLPVAISPDPFIACDANNDGFAQFDLSTQTPIITGGDPNLSVTYHPTLTEAQNNGIQLPNLYTNDQIYLDVPITDPADPAYGTGGVWARVTSTANVCETVVSFALEVHASPVATEPEPFRKCDDAVADGFTLFDLTEKEAEILGTLDPNGFDLYYYEDLADAQLAGDLALTAPDYSAAIQNAAAYTNTANPQDIYVLVVGNANSSIPPNPNGAEGCYDIVTLTLIVDPIPLDLGPFEMVLCDDELQGSTPTDEISTFDLTTQDILVTGGDLTLSVLWFETPADEAAGNPIPNPTTYQNFATPQTVIGRVTSEFGCSNTITLTLTVLPNPNANPDPEPIVICDDDDDGIVSTFDLTDRDVEILNGETDVTIFYYETMQAAIDAAPGTEIVSPYTNIVPYNQIVFARVTNQVPPEQLPCYTIVELELVVVALPDAPDATFQDPLFACDEDGDGTAIFDLTVQNDAVYGVQDPADFEPVTYYESQADADLGINEIDPADAFQSSGQTIWVRLESLGTGCARVSSFEIEMGDFPGTGTADDLVLCDDEVNGSTNDDGLSTFDLTVNTPVITGGDPTLTVYYYASQDDLDNDIRIANPSAYQNIISPQQEIFVGISGQNSCGAALSFFITVNPNPEPVEPTPLVACDVDNNGYSSFDLESKTAEIQGGDPTLIITYHENLLDARTGNFPLASPYENIVAFNQTLYVRAAYDSPPNGTGCYTIVTLELLVRESPVVPQDLPDLVACDDSGFAEFDLTQQETLIYGNQSPADYTLTYHLNQNDANTGLNFIVRPEAYTNISNPQTIWVRLDDNATECYAVGSFDLVVNSGLPITDPTPLELCDDLGEENDGMTAFDLTQKNSEITNGVLTQGVTYFLTEEDAQNNENRIDPDTAYVNVDPNGNPVNPQVLYVRVEDGNSACVSFTTLTIRVISNPNPVTPDPIVLCDYNVIVPPGPYDEVELFDLTVREAQIRNGNNWTLDYYESYGDAVTQTDAIPAADVTAYQNTGNPQVVYVRATSPTTGCFEIVELELIVEPLPDDSATVEPYVYCSTDGTEIGVFDLTTKIGEILGGQPAPPMEVSFYLTAIDAENSTNAITNVTGHRNMDAGNNPINPQTIFTGITNTETGCYIGGVQSFELIVQPGAVAVAPAEPFVICDNLMPSDGFAEFDLEDMSDQQVVDLRAGILAGQDPADFGITFHETLEGAEAGTGAIVFPYVNIINPQRIYVRVTNQTNIYEPSCYSVVEMILKVEQLPDVVLADQYRLCVDGNGNPIAAEEGGPSPPVIDTGLDPALFTFQWELDGVIVAGQTGPSIIALVPGTYTVTITELSSGCQSTATTTVIVSSPPETYGAVLVNGAFAEDHTIEVTATGQGTYQYQLDDGPFQDSNIFEDVSPGNHTITIRDANGCGSVTFDVGVIDYPLYFTPNGDGYHDTWNIIGIASGDPTAKIYIFDRFGKLLKQLSPLGQGWDGTFGGRPMPSSDYWFRVEYTENEIPKEFKGHFTLKR</sequence>
<protein>
    <submittedName>
        <fullName evidence="1">T9SS type B sorting domain-containing protein</fullName>
    </submittedName>
</protein>
<dbReference type="NCBIfam" id="TIGR04131">
    <property type="entry name" value="Bac_Flav_CTERM"/>
    <property type="match status" value="1"/>
</dbReference>
<dbReference type="Gene3D" id="2.60.40.10">
    <property type="entry name" value="Immunoglobulins"/>
    <property type="match status" value="1"/>
</dbReference>